<comment type="caution">
    <text evidence="1">The sequence shown here is derived from an EMBL/GenBank/DDBJ whole genome shotgun (WGS) entry which is preliminary data.</text>
</comment>
<keyword evidence="2" id="KW-1185">Reference proteome</keyword>
<feature type="non-terminal residue" evidence="1">
    <location>
        <position position="1"/>
    </location>
</feature>
<organism evidence="1 2">
    <name type="scientific">Dentiscutata erythropus</name>
    <dbReference type="NCBI Taxonomy" id="1348616"/>
    <lineage>
        <taxon>Eukaryota</taxon>
        <taxon>Fungi</taxon>
        <taxon>Fungi incertae sedis</taxon>
        <taxon>Mucoromycota</taxon>
        <taxon>Glomeromycotina</taxon>
        <taxon>Glomeromycetes</taxon>
        <taxon>Diversisporales</taxon>
        <taxon>Gigasporaceae</taxon>
        <taxon>Dentiscutata</taxon>
    </lineage>
</organism>
<dbReference type="OrthoDB" id="2338441at2759"/>
<evidence type="ECO:0000313" key="2">
    <source>
        <dbReference type="Proteomes" id="UP000789405"/>
    </source>
</evidence>
<gene>
    <name evidence="1" type="ORF">DERYTH_LOCUS25549</name>
</gene>
<evidence type="ECO:0000313" key="1">
    <source>
        <dbReference type="EMBL" id="CAG8812009.1"/>
    </source>
</evidence>
<dbReference type="Proteomes" id="UP000789405">
    <property type="component" value="Unassembled WGS sequence"/>
</dbReference>
<name>A0A9N9PCN2_9GLOM</name>
<reference evidence="1" key="1">
    <citation type="submission" date="2021-06" db="EMBL/GenBank/DDBJ databases">
        <authorList>
            <person name="Kallberg Y."/>
            <person name="Tangrot J."/>
            <person name="Rosling A."/>
        </authorList>
    </citation>
    <scope>NUCLEOTIDE SEQUENCE</scope>
    <source>
        <strain evidence="1">MA453B</strain>
    </source>
</reference>
<sequence length="43" mass="5064">YTRFIEIVIKHHLPDSIGNELISWFNDYKMDPNVVLLTSMKQG</sequence>
<proteinExistence type="predicted"/>
<dbReference type="EMBL" id="CAJVPY010048261">
    <property type="protein sequence ID" value="CAG8812009.1"/>
    <property type="molecule type" value="Genomic_DNA"/>
</dbReference>
<accession>A0A9N9PCN2</accession>
<dbReference type="AlphaFoldDB" id="A0A9N9PCN2"/>
<protein>
    <submittedName>
        <fullName evidence="1">11306_t:CDS:1</fullName>
    </submittedName>
</protein>